<dbReference type="PANTHER" id="PTHR47438">
    <property type="entry name" value="PHOSPHATE METABOLISM PROTEIN 8-RELATED"/>
    <property type="match status" value="1"/>
</dbReference>
<feature type="compositionally biased region" description="Polar residues" evidence="1">
    <location>
        <begin position="288"/>
        <end position="306"/>
    </location>
</feature>
<dbReference type="NCBIfam" id="TIGR01509">
    <property type="entry name" value="HAD-SF-IA-v3"/>
    <property type="match status" value="1"/>
</dbReference>
<dbReference type="FunFam" id="1.10.150.450:FF:000001">
    <property type="entry name" value="SDT1p Pyrimidine nucleotidase"/>
    <property type="match status" value="1"/>
</dbReference>
<dbReference type="InterPro" id="IPR052791">
    <property type="entry name" value="SSM1_domain"/>
</dbReference>
<dbReference type="GO" id="GO:0009166">
    <property type="term" value="P:nucleotide catabolic process"/>
    <property type="evidence" value="ECO:0007669"/>
    <property type="project" value="TreeGrafter"/>
</dbReference>
<dbReference type="SFLD" id="SFLDG01129">
    <property type="entry name" value="C1.5:_HAD__Beta-PGM__Phosphata"/>
    <property type="match status" value="1"/>
</dbReference>
<accession>A0A9Q8Z3M0</accession>
<dbReference type="InterPro" id="IPR006439">
    <property type="entry name" value="HAD-SF_hydro_IA"/>
</dbReference>
<dbReference type="InterPro" id="IPR007541">
    <property type="entry name" value="Uncharacterised_BSP"/>
</dbReference>
<evidence type="ECO:0000313" key="3">
    <source>
        <dbReference type="Proteomes" id="UP001056012"/>
    </source>
</evidence>
<evidence type="ECO:0000256" key="1">
    <source>
        <dbReference type="SAM" id="MobiDB-lite"/>
    </source>
</evidence>
<dbReference type="GO" id="GO:0008252">
    <property type="term" value="F:nucleotidase activity"/>
    <property type="evidence" value="ECO:0007669"/>
    <property type="project" value="TreeGrafter"/>
</dbReference>
<feature type="compositionally biased region" description="Polar residues" evidence="1">
    <location>
        <begin position="17"/>
        <end position="29"/>
    </location>
</feature>
<evidence type="ECO:0000313" key="2">
    <source>
        <dbReference type="EMBL" id="USP75627.1"/>
    </source>
</evidence>
<organism evidence="2 3">
    <name type="scientific">Curvularia clavata</name>
    <dbReference type="NCBI Taxonomy" id="95742"/>
    <lineage>
        <taxon>Eukaryota</taxon>
        <taxon>Fungi</taxon>
        <taxon>Dikarya</taxon>
        <taxon>Ascomycota</taxon>
        <taxon>Pezizomycotina</taxon>
        <taxon>Dothideomycetes</taxon>
        <taxon>Pleosporomycetidae</taxon>
        <taxon>Pleosporales</taxon>
        <taxon>Pleosporineae</taxon>
        <taxon>Pleosporaceae</taxon>
        <taxon>Curvularia</taxon>
    </lineage>
</organism>
<dbReference type="Pfam" id="PF04450">
    <property type="entry name" value="BSP"/>
    <property type="match status" value="1"/>
</dbReference>
<gene>
    <name evidence="2" type="ORF">yc1106_02901</name>
</gene>
<dbReference type="GO" id="GO:0006206">
    <property type="term" value="P:pyrimidine nucleobase metabolic process"/>
    <property type="evidence" value="ECO:0007669"/>
    <property type="project" value="TreeGrafter"/>
</dbReference>
<dbReference type="InterPro" id="IPR023214">
    <property type="entry name" value="HAD_sf"/>
</dbReference>
<dbReference type="SFLD" id="SFLDS00003">
    <property type="entry name" value="Haloacid_Dehalogenase"/>
    <property type="match status" value="1"/>
</dbReference>
<feature type="region of interest" description="Disordered" evidence="1">
    <location>
        <begin position="1"/>
        <end position="29"/>
    </location>
</feature>
<dbReference type="VEuPathDB" id="FungiDB:yc1106_02901"/>
<sequence length="549" mass="62458">MDFNTAAPPATMKYRSQAANDSPANNSTLADKDEKPVFFFDIDNCLYPKSLEIHRMMAELIDKFFQEHLSLSQEDATELHYRYYREYGLAIEGLVRHHKVDALEYNSKVDDALPLEDVIKPDLELRKLIEDIDTSKVRLWLFTNAYINHGKRVVKLLQVDDLFEGITYCDYGSEKFACKPHADMFDKAMAEAGIKSNEKCYFVDDSYINCKAAEERGWKTAHLLDKNDPAPEKPASKYQIRSLQELRNVFPEVFKILIPTKQQTHLIPTPLMSQPSKQYQIMSSASNANNITDTSDPPAPQSTTLPPTHPFNPTLHITPVPAPAPSAPTVKPARTPLLRLELRDVSSAGAHAFLRLIHASDALSHAVDTVLTHLYRGMPQSDIPGTRSVTLVLRDMDGVAYTTGLELDDEHKEIHFNTSYISSVAPARQKEEIMGVLVHEMVHCWQRDGLGTAPTGLTEGVADWVRLKAGYAPPHWKRRTDCEWDAGYERTGYFLEWLEKEHGEDVVRRINGALRACKYEEERVWKECCGKGVKELWEEYKKCFEEESK</sequence>
<dbReference type="Gene3D" id="3.40.50.1000">
    <property type="entry name" value="HAD superfamily/HAD-like"/>
    <property type="match status" value="1"/>
</dbReference>
<dbReference type="PANTHER" id="PTHR47438:SF1">
    <property type="entry name" value="PHOSPHATE METABOLISM PROTEIN 8-RELATED"/>
    <property type="match status" value="1"/>
</dbReference>
<dbReference type="InterPro" id="IPR036412">
    <property type="entry name" value="HAD-like_sf"/>
</dbReference>
<protein>
    <submittedName>
        <fullName evidence="2">Pyrimidine 5'-nucleotidase</fullName>
    </submittedName>
</protein>
<dbReference type="SFLD" id="SFLDG01132">
    <property type="entry name" value="C1.5.3:_5'-Nucleotidase_Like"/>
    <property type="match status" value="1"/>
</dbReference>
<dbReference type="Gene3D" id="1.10.150.450">
    <property type="match status" value="1"/>
</dbReference>
<dbReference type="Pfam" id="PF00702">
    <property type="entry name" value="Hydrolase"/>
    <property type="match status" value="1"/>
</dbReference>
<name>A0A9Q8Z3M0_CURCL</name>
<feature type="region of interest" description="Disordered" evidence="1">
    <location>
        <begin position="288"/>
        <end position="330"/>
    </location>
</feature>
<proteinExistence type="predicted"/>
<keyword evidence="3" id="KW-1185">Reference proteome</keyword>
<dbReference type="EMBL" id="CP089275">
    <property type="protein sequence ID" value="USP75627.1"/>
    <property type="molecule type" value="Genomic_DNA"/>
</dbReference>
<dbReference type="InterPro" id="IPR010237">
    <property type="entry name" value="Pyr-5-nucltdase"/>
</dbReference>
<reference evidence="2" key="1">
    <citation type="submission" date="2021-12" db="EMBL/GenBank/DDBJ databases">
        <title>Curvularia clavata genome.</title>
        <authorList>
            <person name="Cao Y."/>
        </authorList>
    </citation>
    <scope>NUCLEOTIDE SEQUENCE</scope>
    <source>
        <strain evidence="2">Yc1106</strain>
    </source>
</reference>
<dbReference type="AlphaFoldDB" id="A0A9Q8Z3M0"/>
<dbReference type="OrthoDB" id="1065058at2759"/>
<dbReference type="Proteomes" id="UP001056012">
    <property type="component" value="Chromosome 2"/>
</dbReference>
<dbReference type="SUPFAM" id="SSF56784">
    <property type="entry name" value="HAD-like"/>
    <property type="match status" value="1"/>
</dbReference>
<dbReference type="NCBIfam" id="TIGR01993">
    <property type="entry name" value="Pyr-5-nucltdase"/>
    <property type="match status" value="1"/>
</dbReference>